<feature type="domain" description="DUF7908" evidence="2">
    <location>
        <begin position="89"/>
        <end position="220"/>
    </location>
</feature>
<accession>A0A6H0XJQ8</accession>
<reference evidence="3 4" key="1">
    <citation type="journal article" date="2016" name="Sci. Rep.">
        <title>Peltaster fructicola genome reveals evolution from an invasive phytopathogen to an ectophytic parasite.</title>
        <authorList>
            <person name="Xu C."/>
            <person name="Chen H."/>
            <person name="Gleason M.L."/>
            <person name="Xu J.R."/>
            <person name="Liu H."/>
            <person name="Zhang R."/>
            <person name="Sun G."/>
        </authorList>
    </citation>
    <scope>NUCLEOTIDE SEQUENCE [LARGE SCALE GENOMIC DNA]</scope>
    <source>
        <strain evidence="3 4">LNHT1506</strain>
    </source>
</reference>
<name>A0A6H0XJQ8_9PEZI</name>
<evidence type="ECO:0000313" key="3">
    <source>
        <dbReference type="EMBL" id="QIW94854.1"/>
    </source>
</evidence>
<feature type="signal peptide" evidence="1">
    <location>
        <begin position="1"/>
        <end position="20"/>
    </location>
</feature>
<proteinExistence type="predicted"/>
<dbReference type="Pfam" id="PF25485">
    <property type="entry name" value="DUF7908"/>
    <property type="match status" value="1"/>
</dbReference>
<evidence type="ECO:0000259" key="2">
    <source>
        <dbReference type="Pfam" id="PF25485"/>
    </source>
</evidence>
<dbReference type="OrthoDB" id="3563678at2759"/>
<organism evidence="3 4">
    <name type="scientific">Peltaster fructicola</name>
    <dbReference type="NCBI Taxonomy" id="286661"/>
    <lineage>
        <taxon>Eukaryota</taxon>
        <taxon>Fungi</taxon>
        <taxon>Dikarya</taxon>
        <taxon>Ascomycota</taxon>
        <taxon>Pezizomycotina</taxon>
        <taxon>Dothideomycetes</taxon>
        <taxon>Dothideomycetes incertae sedis</taxon>
        <taxon>Peltaster</taxon>
    </lineage>
</organism>
<dbReference type="InterPro" id="IPR057230">
    <property type="entry name" value="DUF7908"/>
</dbReference>
<feature type="chain" id="PRO_5026273834" description="DUF7908 domain-containing protein" evidence="1">
    <location>
        <begin position="21"/>
        <end position="248"/>
    </location>
</feature>
<dbReference type="Proteomes" id="UP000503462">
    <property type="component" value="Chromosome 1"/>
</dbReference>
<dbReference type="PROSITE" id="PS51257">
    <property type="entry name" value="PROKAR_LIPOPROTEIN"/>
    <property type="match status" value="1"/>
</dbReference>
<dbReference type="AlphaFoldDB" id="A0A6H0XJQ8"/>
<protein>
    <recommendedName>
        <fullName evidence="2">DUF7908 domain-containing protein</fullName>
    </recommendedName>
</protein>
<sequence>MEKLWKVFFTTIAFSSLGGCQRSCQEIGSSSLLYEQAVSINTEVLTNTTFNPIPQVALTVTDAPTSIDTITTLTWTSTVPVQHADTPLPSTFVLISGQQGKQKRQSGTTYIAPGGTLTQDCAYAVQYSIVNGQLIANASDGTIYYYSTSPGVAYSPFVATTVPGSISTTFNITEAFILTWRNTQFYNGEASFCSVDGSIYAVFQQGEEPDGCFFAPLSPAYGPGCVLWGNSGARQTNADMSFDKVLLL</sequence>
<evidence type="ECO:0000313" key="4">
    <source>
        <dbReference type="Proteomes" id="UP000503462"/>
    </source>
</evidence>
<gene>
    <name evidence="3" type="ORF">AMS68_000372</name>
</gene>
<keyword evidence="4" id="KW-1185">Reference proteome</keyword>
<keyword evidence="1" id="KW-0732">Signal</keyword>
<dbReference type="EMBL" id="CP051139">
    <property type="protein sequence ID" value="QIW94854.1"/>
    <property type="molecule type" value="Genomic_DNA"/>
</dbReference>
<evidence type="ECO:0000256" key="1">
    <source>
        <dbReference type="SAM" id="SignalP"/>
    </source>
</evidence>